<evidence type="ECO:0000313" key="2">
    <source>
        <dbReference type="Proteomes" id="UP001157161"/>
    </source>
</evidence>
<protein>
    <submittedName>
        <fullName evidence="1">Uncharacterized protein</fullName>
    </submittedName>
</protein>
<name>A0AA37XGN7_9MICO</name>
<evidence type="ECO:0000313" key="1">
    <source>
        <dbReference type="EMBL" id="GMA32450.1"/>
    </source>
</evidence>
<dbReference type="AlphaFoldDB" id="A0AA37XGN7"/>
<organism evidence="1 2">
    <name type="scientific">Litorihabitans aurantiacus</name>
    <dbReference type="NCBI Taxonomy" id="1930061"/>
    <lineage>
        <taxon>Bacteria</taxon>
        <taxon>Bacillati</taxon>
        <taxon>Actinomycetota</taxon>
        <taxon>Actinomycetes</taxon>
        <taxon>Micrococcales</taxon>
        <taxon>Beutenbergiaceae</taxon>
        <taxon>Litorihabitans</taxon>
    </lineage>
</organism>
<dbReference type="Proteomes" id="UP001157161">
    <property type="component" value="Unassembled WGS sequence"/>
</dbReference>
<keyword evidence="2" id="KW-1185">Reference proteome</keyword>
<accession>A0AA37XGN7</accession>
<reference evidence="1" key="2">
    <citation type="submission" date="2023-02" db="EMBL/GenBank/DDBJ databases">
        <authorList>
            <person name="Sun Q."/>
            <person name="Mori K."/>
        </authorList>
    </citation>
    <scope>NUCLEOTIDE SEQUENCE</scope>
    <source>
        <strain evidence="1">NBRC 112290</strain>
    </source>
</reference>
<dbReference type="EMBL" id="BSUM01000001">
    <property type="protein sequence ID" value="GMA32450.1"/>
    <property type="molecule type" value="Genomic_DNA"/>
</dbReference>
<proteinExistence type="predicted"/>
<gene>
    <name evidence="1" type="ORF">GCM10025875_24420</name>
</gene>
<comment type="caution">
    <text evidence="1">The sequence shown here is derived from an EMBL/GenBank/DDBJ whole genome shotgun (WGS) entry which is preliminary data.</text>
</comment>
<sequence length="101" mass="11079">MTWRAFDLPKFIIREFPPCMRDITNQKTPMISARKMNVVRNEDHHGVEGTTELKPCSGSAAAISSATSSACGVTYWNCTLSPRSSPAASVNGSVSVSWTRW</sequence>
<reference evidence="1" key="1">
    <citation type="journal article" date="2014" name="Int. J. Syst. Evol. Microbiol.">
        <title>Complete genome sequence of Corynebacterium casei LMG S-19264T (=DSM 44701T), isolated from a smear-ripened cheese.</title>
        <authorList>
            <consortium name="US DOE Joint Genome Institute (JGI-PGF)"/>
            <person name="Walter F."/>
            <person name="Albersmeier A."/>
            <person name="Kalinowski J."/>
            <person name="Ruckert C."/>
        </authorList>
    </citation>
    <scope>NUCLEOTIDE SEQUENCE</scope>
    <source>
        <strain evidence="1">NBRC 112290</strain>
    </source>
</reference>